<dbReference type="AlphaFoldDB" id="A0A1U7M8S0"/>
<evidence type="ECO:0000313" key="1">
    <source>
        <dbReference type="EMBL" id="OLS03675.1"/>
    </source>
</evidence>
<gene>
    <name evidence="1" type="ORF">TICRE_03710</name>
</gene>
<dbReference type="Proteomes" id="UP000186112">
    <property type="component" value="Unassembled WGS sequence"/>
</dbReference>
<keyword evidence="2" id="KW-1185">Reference proteome</keyword>
<comment type="caution">
    <text evidence="1">The sequence shown here is derived from an EMBL/GenBank/DDBJ whole genome shotgun (WGS) entry which is preliminary data.</text>
</comment>
<reference evidence="1 2" key="1">
    <citation type="submission" date="2016-02" db="EMBL/GenBank/DDBJ databases">
        <title>Genome sequence of Tissierella creatinophila DSM 6911.</title>
        <authorList>
            <person name="Poehlein A."/>
            <person name="Daniel R."/>
        </authorList>
    </citation>
    <scope>NUCLEOTIDE SEQUENCE [LARGE SCALE GENOMIC DNA]</scope>
    <source>
        <strain evidence="1 2">DSM 6911</strain>
    </source>
</reference>
<protein>
    <submittedName>
        <fullName evidence="1">YmaF family protein</fullName>
    </submittedName>
</protein>
<sequence>MNINDVSIENNSGKLSSNHIHEFSADTNLISIHCKTHNHNLKGITEKAISIGKGDHKHQILCVTDNTNHFHSINIYTGRAIPIGNGIHVHNIDSYTDSSDDHIHSLNFATSVNSIKSSTKKLPPVVSSSTFEDINPEKVMRSKRTPKSPKISTKKLYKHSKMIKVSRK</sequence>
<accession>A0A1U7M8S0</accession>
<organism evidence="1 2">
    <name type="scientific">Tissierella creatinophila DSM 6911</name>
    <dbReference type="NCBI Taxonomy" id="1123403"/>
    <lineage>
        <taxon>Bacteria</taxon>
        <taxon>Bacillati</taxon>
        <taxon>Bacillota</taxon>
        <taxon>Tissierellia</taxon>
        <taxon>Tissierellales</taxon>
        <taxon>Tissierellaceae</taxon>
        <taxon>Tissierella</taxon>
    </lineage>
</organism>
<dbReference type="EMBL" id="LTDM01000004">
    <property type="protein sequence ID" value="OLS03675.1"/>
    <property type="molecule type" value="Genomic_DNA"/>
</dbReference>
<dbReference type="Pfam" id="PF12788">
    <property type="entry name" value="YmaF"/>
    <property type="match status" value="1"/>
</dbReference>
<dbReference type="OrthoDB" id="2967209at2"/>
<name>A0A1U7M8S0_TISCR</name>
<evidence type="ECO:0000313" key="2">
    <source>
        <dbReference type="Proteomes" id="UP000186112"/>
    </source>
</evidence>
<dbReference type="InterPro" id="IPR024307">
    <property type="entry name" value="YmaF"/>
</dbReference>
<dbReference type="RefSeq" id="WP_075724540.1">
    <property type="nucleotide sequence ID" value="NZ_LTDM01000004.1"/>
</dbReference>
<proteinExistence type="predicted"/>